<evidence type="ECO:0000313" key="4">
    <source>
        <dbReference type="Proteomes" id="UP000014760"/>
    </source>
</evidence>
<dbReference type="EnsemblMetazoa" id="CapteT209489">
    <property type="protein sequence ID" value="CapteP209489"/>
    <property type="gene ID" value="CapteG209489"/>
</dbReference>
<evidence type="ECO:0000256" key="1">
    <source>
        <dbReference type="SAM" id="MobiDB-lite"/>
    </source>
</evidence>
<reference evidence="2 4" key="2">
    <citation type="journal article" date="2013" name="Nature">
        <title>Insights into bilaterian evolution from three spiralian genomes.</title>
        <authorList>
            <person name="Simakov O."/>
            <person name="Marletaz F."/>
            <person name="Cho S.J."/>
            <person name="Edsinger-Gonzales E."/>
            <person name="Havlak P."/>
            <person name="Hellsten U."/>
            <person name="Kuo D.H."/>
            <person name="Larsson T."/>
            <person name="Lv J."/>
            <person name="Arendt D."/>
            <person name="Savage R."/>
            <person name="Osoegawa K."/>
            <person name="de Jong P."/>
            <person name="Grimwood J."/>
            <person name="Chapman J.A."/>
            <person name="Shapiro H."/>
            <person name="Aerts A."/>
            <person name="Otillar R.P."/>
            <person name="Terry A.Y."/>
            <person name="Boore J.L."/>
            <person name="Grigoriev I.V."/>
            <person name="Lindberg D.R."/>
            <person name="Seaver E.C."/>
            <person name="Weisblat D.A."/>
            <person name="Putnam N.H."/>
            <person name="Rokhsar D.S."/>
        </authorList>
    </citation>
    <scope>NUCLEOTIDE SEQUENCE</scope>
    <source>
        <strain evidence="2 4">I ESC-2004</strain>
    </source>
</reference>
<protein>
    <submittedName>
        <fullName evidence="2 3">Uncharacterized protein</fullName>
    </submittedName>
</protein>
<organism evidence="2">
    <name type="scientific">Capitella teleta</name>
    <name type="common">Polychaete worm</name>
    <dbReference type="NCBI Taxonomy" id="283909"/>
    <lineage>
        <taxon>Eukaryota</taxon>
        <taxon>Metazoa</taxon>
        <taxon>Spiralia</taxon>
        <taxon>Lophotrochozoa</taxon>
        <taxon>Annelida</taxon>
        <taxon>Polychaeta</taxon>
        <taxon>Sedentaria</taxon>
        <taxon>Scolecida</taxon>
        <taxon>Capitellidae</taxon>
        <taxon>Capitella</taxon>
    </lineage>
</organism>
<reference evidence="3" key="3">
    <citation type="submission" date="2015-06" db="UniProtKB">
        <authorList>
            <consortium name="EnsemblMetazoa"/>
        </authorList>
    </citation>
    <scope>IDENTIFICATION</scope>
</reference>
<dbReference type="EMBL" id="AMQN01008923">
    <property type="status" value="NOT_ANNOTATED_CDS"/>
    <property type="molecule type" value="Genomic_DNA"/>
</dbReference>
<dbReference type="HOGENOM" id="CLU_1020281_0_0_1"/>
<accession>R7U847</accession>
<evidence type="ECO:0000313" key="3">
    <source>
        <dbReference type="EnsemblMetazoa" id="CapteP209489"/>
    </source>
</evidence>
<evidence type="ECO:0000313" key="2">
    <source>
        <dbReference type="EMBL" id="ELU02326.1"/>
    </source>
</evidence>
<feature type="region of interest" description="Disordered" evidence="1">
    <location>
        <begin position="254"/>
        <end position="273"/>
    </location>
</feature>
<name>R7U847_CAPTE</name>
<gene>
    <name evidence="2" type="ORF">CAPTEDRAFT_209489</name>
</gene>
<feature type="compositionally biased region" description="Basic and acidic residues" evidence="1">
    <location>
        <begin position="263"/>
        <end position="273"/>
    </location>
</feature>
<sequence length="273" mass="30084">MSDKTDVVVVDPNKEQELTNTINTAPDMSDKTDVVVVDPNKEQELTNTINTAPDMDKTDAVVVDPNKEQELTNTINTAPDMSDKTDVVVVDPNKEQELTNTINTAPDMSDKTDVVVVDPNKEQELTNTINTAPDMSDKTDVVVVDPNKEQELTISDFYTGQFSLKTYSPHSDESADIQAANFERKVLDQAVCGIMGSVFIPRQSLKWMELCEGASYMKSKDNAGGSSEISEFLSFEVLHRCFGAELCETETEVDLGKGPRAGKTNEEGYLKNK</sequence>
<proteinExistence type="predicted"/>
<dbReference type="EMBL" id="AMQN01008922">
    <property type="status" value="NOT_ANNOTATED_CDS"/>
    <property type="molecule type" value="Genomic_DNA"/>
</dbReference>
<dbReference type="Proteomes" id="UP000014760">
    <property type="component" value="Unassembled WGS sequence"/>
</dbReference>
<dbReference type="OrthoDB" id="10260545at2759"/>
<dbReference type="EMBL" id="KB304204">
    <property type="protein sequence ID" value="ELU02326.1"/>
    <property type="molecule type" value="Genomic_DNA"/>
</dbReference>
<reference evidence="4" key="1">
    <citation type="submission" date="2012-12" db="EMBL/GenBank/DDBJ databases">
        <authorList>
            <person name="Hellsten U."/>
            <person name="Grimwood J."/>
            <person name="Chapman J.A."/>
            <person name="Shapiro H."/>
            <person name="Aerts A."/>
            <person name="Otillar R.P."/>
            <person name="Terry A.Y."/>
            <person name="Boore J.L."/>
            <person name="Simakov O."/>
            <person name="Marletaz F."/>
            <person name="Cho S.-J."/>
            <person name="Edsinger-Gonzales E."/>
            <person name="Havlak P."/>
            <person name="Kuo D.-H."/>
            <person name="Larsson T."/>
            <person name="Lv J."/>
            <person name="Arendt D."/>
            <person name="Savage R."/>
            <person name="Osoegawa K."/>
            <person name="de Jong P."/>
            <person name="Lindberg D.R."/>
            <person name="Seaver E.C."/>
            <person name="Weisblat D.A."/>
            <person name="Putnam N.H."/>
            <person name="Grigoriev I.V."/>
            <person name="Rokhsar D.S."/>
        </authorList>
    </citation>
    <scope>NUCLEOTIDE SEQUENCE</scope>
    <source>
        <strain evidence="4">I ESC-2004</strain>
    </source>
</reference>
<dbReference type="AlphaFoldDB" id="R7U847"/>
<keyword evidence="4" id="KW-1185">Reference proteome</keyword>